<dbReference type="RefSeq" id="XP_008615808.1">
    <property type="nucleotide sequence ID" value="XM_008617586.1"/>
</dbReference>
<dbReference type="Pfam" id="PF01344">
    <property type="entry name" value="Kelch_1"/>
    <property type="match status" value="4"/>
</dbReference>
<keyword evidence="4" id="KW-1185">Reference proteome</keyword>
<dbReference type="PANTHER" id="PTHR45632:SF3">
    <property type="entry name" value="KELCH-LIKE PROTEIN 32"/>
    <property type="match status" value="1"/>
</dbReference>
<evidence type="ECO:0000256" key="2">
    <source>
        <dbReference type="ARBA" id="ARBA00022737"/>
    </source>
</evidence>
<dbReference type="VEuPathDB" id="FungiDB:SDRG_11545"/>
<keyword evidence="1" id="KW-0880">Kelch repeat</keyword>
<evidence type="ECO:0000313" key="4">
    <source>
        <dbReference type="Proteomes" id="UP000030762"/>
    </source>
</evidence>
<evidence type="ECO:0000256" key="1">
    <source>
        <dbReference type="ARBA" id="ARBA00022441"/>
    </source>
</evidence>
<reference evidence="3 4" key="1">
    <citation type="submission" date="2012-04" db="EMBL/GenBank/DDBJ databases">
        <title>The Genome Sequence of Saprolegnia declina VS20.</title>
        <authorList>
            <consortium name="The Broad Institute Genome Sequencing Platform"/>
            <person name="Russ C."/>
            <person name="Nusbaum C."/>
            <person name="Tyler B."/>
            <person name="van West P."/>
            <person name="Dieguez-Uribeondo J."/>
            <person name="de Bruijn I."/>
            <person name="Tripathy S."/>
            <person name="Jiang R."/>
            <person name="Young S.K."/>
            <person name="Zeng Q."/>
            <person name="Gargeya S."/>
            <person name="Fitzgerald M."/>
            <person name="Haas B."/>
            <person name="Abouelleil A."/>
            <person name="Alvarado L."/>
            <person name="Arachchi H.M."/>
            <person name="Berlin A."/>
            <person name="Chapman S.B."/>
            <person name="Goldberg J."/>
            <person name="Griggs A."/>
            <person name="Gujja S."/>
            <person name="Hansen M."/>
            <person name="Howarth C."/>
            <person name="Imamovic A."/>
            <person name="Larimer J."/>
            <person name="McCowen C."/>
            <person name="Montmayeur A."/>
            <person name="Murphy C."/>
            <person name="Neiman D."/>
            <person name="Pearson M."/>
            <person name="Priest M."/>
            <person name="Roberts A."/>
            <person name="Saif S."/>
            <person name="Shea T."/>
            <person name="Sisk P."/>
            <person name="Sykes S."/>
            <person name="Wortman J."/>
            <person name="Nusbaum C."/>
            <person name="Birren B."/>
        </authorList>
    </citation>
    <scope>NUCLEOTIDE SEQUENCE [LARGE SCALE GENOMIC DNA]</scope>
    <source>
        <strain evidence="3 4">VS20</strain>
    </source>
</reference>
<organism evidence="3 4">
    <name type="scientific">Saprolegnia diclina (strain VS20)</name>
    <dbReference type="NCBI Taxonomy" id="1156394"/>
    <lineage>
        <taxon>Eukaryota</taxon>
        <taxon>Sar</taxon>
        <taxon>Stramenopiles</taxon>
        <taxon>Oomycota</taxon>
        <taxon>Saprolegniomycetes</taxon>
        <taxon>Saprolegniales</taxon>
        <taxon>Saprolegniaceae</taxon>
        <taxon>Saprolegnia</taxon>
    </lineage>
</organism>
<dbReference type="InterPro" id="IPR011043">
    <property type="entry name" value="Gal_Oxase/kelch_b-propeller"/>
</dbReference>
<dbReference type="eggNOG" id="KOG4441">
    <property type="taxonomic scope" value="Eukaryota"/>
</dbReference>
<dbReference type="SUPFAM" id="SSF50965">
    <property type="entry name" value="Galactose oxidase, central domain"/>
    <property type="match status" value="1"/>
</dbReference>
<dbReference type="EMBL" id="JH767173">
    <property type="protein sequence ID" value="EQC30784.1"/>
    <property type="molecule type" value="Genomic_DNA"/>
</dbReference>
<name>T0PYZ8_SAPDV</name>
<dbReference type="GeneID" id="19952272"/>
<dbReference type="SUPFAM" id="SSF117281">
    <property type="entry name" value="Kelch motif"/>
    <property type="match status" value="1"/>
</dbReference>
<dbReference type="OrthoDB" id="45365at2759"/>
<dbReference type="STRING" id="1156394.T0PYZ8"/>
<dbReference type="InterPro" id="IPR006652">
    <property type="entry name" value="Kelch_1"/>
</dbReference>
<dbReference type="InParanoid" id="T0PYZ8"/>
<dbReference type="SMART" id="SM00612">
    <property type="entry name" value="Kelch"/>
    <property type="match status" value="4"/>
</dbReference>
<protein>
    <submittedName>
        <fullName evidence="3">Uncharacterized protein</fullName>
    </submittedName>
</protein>
<dbReference type="PANTHER" id="PTHR45632">
    <property type="entry name" value="LD33804P"/>
    <property type="match status" value="1"/>
</dbReference>
<dbReference type="OMA" id="NSWRHFG"/>
<keyword evidence="2" id="KW-0677">Repeat</keyword>
<dbReference type="Proteomes" id="UP000030762">
    <property type="component" value="Unassembled WGS sequence"/>
</dbReference>
<evidence type="ECO:0000313" key="3">
    <source>
        <dbReference type="EMBL" id="EQC30784.1"/>
    </source>
</evidence>
<dbReference type="Gene3D" id="2.120.10.80">
    <property type="entry name" value="Kelch-type beta propeller"/>
    <property type="match status" value="2"/>
</dbReference>
<gene>
    <name evidence="3" type="ORF">SDRG_11545</name>
</gene>
<proteinExistence type="predicted"/>
<dbReference type="AlphaFoldDB" id="T0PYZ8"/>
<accession>T0PYZ8</accession>
<dbReference type="InterPro" id="IPR015915">
    <property type="entry name" value="Kelch-typ_b-propeller"/>
</dbReference>
<sequence length="318" mass="34893">MSSPPPATIQTTAPILACETCDASTFTSRNQLFRHIKDCAVNMTYVADVEATVPTAETTDLYYYVTGGRLCGKTLGSVERYSFARNCWESVPSMLENRGSHGAVGVGTELFVLGGGGFRSNLATCEKFDVSAATWSQIAPMTTYRHALAVVYIPETKSIYCAGGWVNGFKCSPVPRRLLGATAHDGKLYVFGGNADDHDHENKQWYSNVVECFDPSTNTWSRKAPLPIAGPCSAVTIGKHIFVLLHGRSVVRYSPTDDTYVTMANLPLPEWYCFDADVAGTTIYALGGISKGVWSREFYAYDTIANTWARLPPMKKRR</sequence>